<keyword evidence="1" id="KW-0378">Hydrolase</keyword>
<evidence type="ECO:0000256" key="2">
    <source>
        <dbReference type="ARBA" id="ARBA00022825"/>
    </source>
</evidence>
<evidence type="ECO:0000256" key="3">
    <source>
        <dbReference type="SAM" id="MobiDB-lite"/>
    </source>
</evidence>
<dbReference type="Pfam" id="PF07676">
    <property type="entry name" value="PD40"/>
    <property type="match status" value="1"/>
</dbReference>
<keyword evidence="2" id="KW-0720">Serine protease</keyword>
<protein>
    <submittedName>
        <fullName evidence="6">S9 family peptidase</fullName>
    </submittedName>
</protein>
<dbReference type="Proteomes" id="UP000317839">
    <property type="component" value="Unassembled WGS sequence"/>
</dbReference>
<dbReference type="InterPro" id="IPR029058">
    <property type="entry name" value="AB_hydrolase_fold"/>
</dbReference>
<feature type="domain" description="Prolow-density lipoprotein receptor-related protein 1-like beta-propeller" evidence="5">
    <location>
        <begin position="208"/>
        <end position="416"/>
    </location>
</feature>
<dbReference type="PANTHER" id="PTHR42776:SF27">
    <property type="entry name" value="DIPEPTIDYL PEPTIDASE FAMILY MEMBER 6"/>
    <property type="match status" value="1"/>
</dbReference>
<feature type="region of interest" description="Disordered" evidence="3">
    <location>
        <begin position="166"/>
        <end position="187"/>
    </location>
</feature>
<dbReference type="SUPFAM" id="SSF53474">
    <property type="entry name" value="alpha/beta-Hydrolases"/>
    <property type="match status" value="1"/>
</dbReference>
<dbReference type="InterPro" id="IPR011659">
    <property type="entry name" value="WD40"/>
</dbReference>
<comment type="caution">
    <text evidence="6">The sequence shown here is derived from an EMBL/GenBank/DDBJ whole genome shotgun (WGS) entry which is preliminary data.</text>
</comment>
<dbReference type="RefSeq" id="WP_142943664.1">
    <property type="nucleotide sequence ID" value="NZ_VIKR01000005.1"/>
</dbReference>
<evidence type="ECO:0000313" key="6">
    <source>
        <dbReference type="EMBL" id="TQV72334.1"/>
    </source>
</evidence>
<accession>A0A545T532</accession>
<evidence type="ECO:0000259" key="5">
    <source>
        <dbReference type="Pfam" id="PF16472"/>
    </source>
</evidence>
<sequence>MNPINQLKSHHYSRGSLLIALSALLLSFVVTTSTQAKKLPGLSPDDYFDFKFVADPQISPDASKILFVKRQVSEDGRKRHASLWMIEGNSEPRPFTFGNNDSNPKWSPDGKQITFTRKKDKQTQIWMMPASGGEPNVATDIEDVLLDYEWLPDNSGFILTLESDPEKTHKENTKKNNKAADKKSKRAKPDIIEVKHALYQSNSIGFLDEKRSHIWTFDLSTKKLTRLTSGKDWNDNHARLSSDGKFIYFDSNRTGEEYDGSENSDIWRVATKGGNPQKITDHAHRDSSPTPSPDGRLIAYYHAEDTYEQTDLWVMDADGKNKKNLTEKFDRQPQSIIWSPDGQLIYFIAADHGATRLFKVDIASKEVSKVFEKNMSVSNLAVAANHRFLVFSLEDATQLAELYQFDLSSKKLKKITSFNDSLLKNRQLTTLEEFWFTNDKGMRVQGFYQKPINFKKGKKYPLVLNIKGGPGGMWGHRWFQENQMYAAKGYAVAFVNYRGSSGYGIEHAKAVRLDYGGADYQDNIQFLDKLLAEKKWLNANKLYLTGGSHGGFLTNWITTKTDRFKAAVTQRSVSSWISEAGTQEFTPRAMRKEFGGNLWENFDYYWNRSPLQFANQVKTPTLIIHSDKDLITPLGQGQEWFYALKNNNVDTEMVIFKNETHSLSRSGKPINLVERIKRIIEWFERYQ</sequence>
<dbReference type="OrthoDB" id="9812921at2"/>
<dbReference type="PANTHER" id="PTHR42776">
    <property type="entry name" value="SERINE PEPTIDASE S9 FAMILY MEMBER"/>
    <property type="match status" value="1"/>
</dbReference>
<keyword evidence="2" id="KW-0645">Protease</keyword>
<reference evidence="6 7" key="1">
    <citation type="submission" date="2019-06" db="EMBL/GenBank/DDBJ databases">
        <title>Draft genome of Aliikangiella marina GYP-15.</title>
        <authorList>
            <person name="Wang G."/>
        </authorList>
    </citation>
    <scope>NUCLEOTIDE SEQUENCE [LARGE SCALE GENOMIC DNA]</scope>
    <source>
        <strain evidence="6 7">GYP-15</strain>
    </source>
</reference>
<dbReference type="InterPro" id="IPR032485">
    <property type="entry name" value="LRP1-like_beta_prop"/>
</dbReference>
<feature type="region of interest" description="Disordered" evidence="3">
    <location>
        <begin position="273"/>
        <end position="295"/>
    </location>
</feature>
<dbReference type="Gene3D" id="3.40.50.1820">
    <property type="entry name" value="alpha/beta hydrolase"/>
    <property type="match status" value="1"/>
</dbReference>
<feature type="domain" description="Peptidase S9 prolyl oligopeptidase catalytic" evidence="4">
    <location>
        <begin position="481"/>
        <end position="686"/>
    </location>
</feature>
<dbReference type="InterPro" id="IPR011042">
    <property type="entry name" value="6-blade_b-propeller_TolB-like"/>
</dbReference>
<evidence type="ECO:0000313" key="7">
    <source>
        <dbReference type="Proteomes" id="UP000317839"/>
    </source>
</evidence>
<dbReference type="GO" id="GO:0006508">
    <property type="term" value="P:proteolysis"/>
    <property type="evidence" value="ECO:0007669"/>
    <property type="project" value="InterPro"/>
</dbReference>
<keyword evidence="7" id="KW-1185">Reference proteome</keyword>
<dbReference type="InterPro" id="IPR001375">
    <property type="entry name" value="Peptidase_S9_cat"/>
</dbReference>
<dbReference type="SUPFAM" id="SSF82171">
    <property type="entry name" value="DPP6 N-terminal domain-like"/>
    <property type="match status" value="1"/>
</dbReference>
<dbReference type="Pfam" id="PF00326">
    <property type="entry name" value="Peptidase_S9"/>
    <property type="match status" value="1"/>
</dbReference>
<dbReference type="EMBL" id="VIKR01000005">
    <property type="protein sequence ID" value="TQV72334.1"/>
    <property type="molecule type" value="Genomic_DNA"/>
</dbReference>
<dbReference type="GO" id="GO:0004252">
    <property type="term" value="F:serine-type endopeptidase activity"/>
    <property type="evidence" value="ECO:0007669"/>
    <property type="project" value="TreeGrafter"/>
</dbReference>
<dbReference type="AlphaFoldDB" id="A0A545T532"/>
<evidence type="ECO:0000256" key="1">
    <source>
        <dbReference type="ARBA" id="ARBA00022801"/>
    </source>
</evidence>
<gene>
    <name evidence="6" type="ORF">FLL45_19140</name>
</gene>
<organism evidence="6 7">
    <name type="scientific">Aliikangiella marina</name>
    <dbReference type="NCBI Taxonomy" id="1712262"/>
    <lineage>
        <taxon>Bacteria</taxon>
        <taxon>Pseudomonadati</taxon>
        <taxon>Pseudomonadota</taxon>
        <taxon>Gammaproteobacteria</taxon>
        <taxon>Oceanospirillales</taxon>
        <taxon>Pleioneaceae</taxon>
        <taxon>Aliikangiella</taxon>
    </lineage>
</organism>
<dbReference type="Pfam" id="PF16472">
    <property type="entry name" value="DUF5050"/>
    <property type="match status" value="1"/>
</dbReference>
<name>A0A545T532_9GAMM</name>
<evidence type="ECO:0000259" key="4">
    <source>
        <dbReference type="Pfam" id="PF00326"/>
    </source>
</evidence>
<dbReference type="Gene3D" id="2.120.10.30">
    <property type="entry name" value="TolB, C-terminal domain"/>
    <property type="match status" value="3"/>
</dbReference>
<proteinExistence type="predicted"/>